<dbReference type="InParanoid" id="A0A4S2MZ80"/>
<evidence type="ECO:0000313" key="2">
    <source>
        <dbReference type="Proteomes" id="UP000298138"/>
    </source>
</evidence>
<proteinExistence type="predicted"/>
<keyword evidence="2" id="KW-1185">Reference proteome</keyword>
<name>A0A4S2MZ80_9PEZI</name>
<accession>A0A4S2MZ80</accession>
<protein>
    <submittedName>
        <fullName evidence="1">Uncharacterized protein</fullName>
    </submittedName>
</protein>
<reference evidence="1 2" key="1">
    <citation type="submission" date="2019-04" db="EMBL/GenBank/DDBJ databases">
        <title>Comparative genomics and transcriptomics to analyze fruiting body development in filamentous ascomycetes.</title>
        <authorList>
            <consortium name="DOE Joint Genome Institute"/>
            <person name="Lutkenhaus R."/>
            <person name="Traeger S."/>
            <person name="Breuer J."/>
            <person name="Kuo A."/>
            <person name="Lipzen A."/>
            <person name="Pangilinan J."/>
            <person name="Dilworth D."/>
            <person name="Sandor L."/>
            <person name="Poggeler S."/>
            <person name="Barry K."/>
            <person name="Grigoriev I.V."/>
            <person name="Nowrousian M."/>
        </authorList>
    </citation>
    <scope>NUCLEOTIDE SEQUENCE [LARGE SCALE GENOMIC DNA]</scope>
    <source>
        <strain evidence="1 2">CBS 389.68</strain>
    </source>
</reference>
<dbReference type="Proteomes" id="UP000298138">
    <property type="component" value="Unassembled WGS sequence"/>
</dbReference>
<organism evidence="1 2">
    <name type="scientific">Ascodesmis nigricans</name>
    <dbReference type="NCBI Taxonomy" id="341454"/>
    <lineage>
        <taxon>Eukaryota</taxon>
        <taxon>Fungi</taxon>
        <taxon>Dikarya</taxon>
        <taxon>Ascomycota</taxon>
        <taxon>Pezizomycotina</taxon>
        <taxon>Pezizomycetes</taxon>
        <taxon>Pezizales</taxon>
        <taxon>Ascodesmidaceae</taxon>
        <taxon>Ascodesmis</taxon>
    </lineage>
</organism>
<gene>
    <name evidence="1" type="ORF">EX30DRAFT_339970</name>
</gene>
<dbReference type="OrthoDB" id="5538558at2759"/>
<sequence length="90" mass="10058">MAFNSRWLSTTKSRLGKLFFHGCETSETRAAGELLKKLTENWREYVAGSEGFLTGTTSHGGKGHGPGLFRREVVWGDEVRAFFKRESFGG</sequence>
<dbReference type="EMBL" id="ML220116">
    <property type="protein sequence ID" value="TGZ82070.1"/>
    <property type="molecule type" value="Genomic_DNA"/>
</dbReference>
<evidence type="ECO:0000313" key="1">
    <source>
        <dbReference type="EMBL" id="TGZ82070.1"/>
    </source>
</evidence>
<dbReference type="AlphaFoldDB" id="A0A4S2MZ80"/>